<sequence length="354" mass="38678">MKKIVTFLLIILSFSILTGCFNTETTTFTLEDVQGQIVDVYDEVSPFTVAVVSYLEDYQTYAGHGSGLLYDKIETTTGFKYFVITNYHVVESQAYLKIYMGKNTYYEAMPHAVHENKDLAIVSFETTADLEVYGTEQFTGSTFVSPKVGSFVIAVGTPLDLDYFNTATLGIVGVTTNLGVIQHDAAINPGNSGGPLFDLNGNLLGFNTWKRAETTTSDGTISVEGIGMAISMFIAVPEVNNLRAGNSTFAQPKLGVTVIDVAKVIDEVYEGVRPEFIESTQTDGVFVSSVVPLRPSYGVILSKDIIIEVNGIAISTTEDLIPLVSQANYGDTFTIKLRRFVDNQFKTIEVTIIM</sequence>
<keyword evidence="7" id="KW-1185">Reference proteome</keyword>
<reference evidence="6 7" key="1">
    <citation type="journal article" date="2013" name="J. Mol. Microbiol. Biotechnol.">
        <title>Analysis of the Complete Genomes of Acholeplasma brassicae , A. palmae and A. laidlawii and Their Comparison to the Obligate Parasites from ' Candidatus Phytoplasma'.</title>
        <authorList>
            <person name="Kube M."/>
            <person name="Siewert C."/>
            <person name="Migdoll A.M."/>
            <person name="Duduk B."/>
            <person name="Holz S."/>
            <person name="Rabus R."/>
            <person name="Seemuller E."/>
            <person name="Mitrovic J."/>
            <person name="Muller I."/>
            <person name="Buttner C."/>
            <person name="Reinhardt R."/>
        </authorList>
    </citation>
    <scope>NUCLEOTIDE SEQUENCE [LARGE SCALE GENOMIC DNA]</scope>
    <source>
        <strain evidence="7">0502</strain>
    </source>
</reference>
<comment type="similarity">
    <text evidence="1">Belongs to the peptidase S1C family.</text>
</comment>
<dbReference type="PANTHER" id="PTHR43343">
    <property type="entry name" value="PEPTIDASE S12"/>
    <property type="match status" value="1"/>
</dbReference>
<dbReference type="InterPro" id="IPR001940">
    <property type="entry name" value="Peptidase_S1C"/>
</dbReference>
<evidence type="ECO:0000256" key="1">
    <source>
        <dbReference type="ARBA" id="ARBA00010541"/>
    </source>
</evidence>
<evidence type="ECO:0000313" key="6">
    <source>
        <dbReference type="EMBL" id="CCV65334.1"/>
    </source>
</evidence>
<feature type="domain" description="PDZ" evidence="5">
    <location>
        <begin position="252"/>
        <end position="341"/>
    </location>
</feature>
<keyword evidence="3 6" id="KW-0378">Hydrolase</keyword>
<accession>U4KSQ2</accession>
<dbReference type="Gene3D" id="2.40.10.10">
    <property type="entry name" value="Trypsin-like serine proteases"/>
    <property type="match status" value="2"/>
</dbReference>
<dbReference type="PROSITE" id="PS51257">
    <property type="entry name" value="PROKAR_LIPOPROTEIN"/>
    <property type="match status" value="1"/>
</dbReference>
<dbReference type="EMBL" id="FO681348">
    <property type="protein sequence ID" value="CCV65334.1"/>
    <property type="molecule type" value="Genomic_DNA"/>
</dbReference>
<dbReference type="InterPro" id="IPR036034">
    <property type="entry name" value="PDZ_sf"/>
</dbReference>
<dbReference type="SUPFAM" id="SSF50494">
    <property type="entry name" value="Trypsin-like serine proteases"/>
    <property type="match status" value="1"/>
</dbReference>
<dbReference type="SUPFAM" id="SSF50156">
    <property type="entry name" value="PDZ domain-like"/>
    <property type="match status" value="1"/>
</dbReference>
<keyword evidence="2 6" id="KW-0645">Protease</keyword>
<dbReference type="InterPro" id="IPR051201">
    <property type="entry name" value="Chloro_Bact_Ser_Proteases"/>
</dbReference>
<proteinExistence type="inferred from homology"/>
<evidence type="ECO:0000259" key="5">
    <source>
        <dbReference type="SMART" id="SM00228"/>
    </source>
</evidence>
<dbReference type="HOGENOM" id="CLU_764243_0_0_14"/>
<dbReference type="Proteomes" id="UP000032737">
    <property type="component" value="Chromosome"/>
</dbReference>
<dbReference type="EC" id="3.4.21.-" evidence="6"/>
<dbReference type="SMART" id="SM00228">
    <property type="entry name" value="PDZ"/>
    <property type="match status" value="1"/>
</dbReference>
<organism evidence="6 7">
    <name type="scientific">Acholeplasma brassicae</name>
    <dbReference type="NCBI Taxonomy" id="61635"/>
    <lineage>
        <taxon>Bacteria</taxon>
        <taxon>Bacillati</taxon>
        <taxon>Mycoplasmatota</taxon>
        <taxon>Mollicutes</taxon>
        <taxon>Acholeplasmatales</taxon>
        <taxon>Acholeplasmataceae</taxon>
        <taxon>Acholeplasma</taxon>
    </lineage>
</organism>
<gene>
    <name evidence="6" type="primary">htrA</name>
    <name evidence="6" type="ORF">BN85303130</name>
</gene>
<evidence type="ECO:0000256" key="2">
    <source>
        <dbReference type="ARBA" id="ARBA00022670"/>
    </source>
</evidence>
<dbReference type="Pfam" id="PF13180">
    <property type="entry name" value="PDZ_2"/>
    <property type="match status" value="1"/>
</dbReference>
<dbReference type="Gene3D" id="2.30.42.10">
    <property type="match status" value="1"/>
</dbReference>
<dbReference type="Pfam" id="PF13365">
    <property type="entry name" value="Trypsin_2"/>
    <property type="match status" value="1"/>
</dbReference>
<dbReference type="PANTHER" id="PTHR43343:SF3">
    <property type="entry name" value="PROTEASE DO-LIKE 8, CHLOROPLASTIC"/>
    <property type="match status" value="1"/>
</dbReference>
<dbReference type="GO" id="GO:0006508">
    <property type="term" value="P:proteolysis"/>
    <property type="evidence" value="ECO:0007669"/>
    <property type="project" value="UniProtKB-KW"/>
</dbReference>
<dbReference type="PRINTS" id="PR00834">
    <property type="entry name" value="PROTEASES2C"/>
</dbReference>
<dbReference type="InterPro" id="IPR043504">
    <property type="entry name" value="Peptidase_S1_PA_chymotrypsin"/>
</dbReference>
<keyword evidence="4" id="KW-0732">Signal</keyword>
<evidence type="ECO:0000256" key="3">
    <source>
        <dbReference type="ARBA" id="ARBA00022801"/>
    </source>
</evidence>
<dbReference type="AlphaFoldDB" id="U4KSQ2"/>
<protein>
    <submittedName>
        <fullName evidence="6">Serine protease HtrA</fullName>
        <ecNumber evidence="6">3.4.21.-</ecNumber>
    </submittedName>
</protein>
<dbReference type="InterPro" id="IPR009003">
    <property type="entry name" value="Peptidase_S1_PA"/>
</dbReference>
<name>U4KSQ2_9MOLU</name>
<dbReference type="STRING" id="61635.BN85303130"/>
<dbReference type="RefSeq" id="WP_030004196.1">
    <property type="nucleotide sequence ID" value="NC_022549.1"/>
</dbReference>
<dbReference type="GO" id="GO:0004252">
    <property type="term" value="F:serine-type endopeptidase activity"/>
    <property type="evidence" value="ECO:0007669"/>
    <property type="project" value="InterPro"/>
</dbReference>
<evidence type="ECO:0000313" key="7">
    <source>
        <dbReference type="Proteomes" id="UP000032737"/>
    </source>
</evidence>
<dbReference type="KEGG" id="abra:BN85303130"/>
<feature type="signal peptide" evidence="4">
    <location>
        <begin position="1"/>
        <end position="18"/>
    </location>
</feature>
<feature type="chain" id="PRO_5004650717" evidence="4">
    <location>
        <begin position="19"/>
        <end position="354"/>
    </location>
</feature>
<dbReference type="InterPro" id="IPR001478">
    <property type="entry name" value="PDZ"/>
</dbReference>
<evidence type="ECO:0000256" key="4">
    <source>
        <dbReference type="SAM" id="SignalP"/>
    </source>
</evidence>